<protein>
    <recommendedName>
        <fullName evidence="3">Lipoprotein</fullName>
    </recommendedName>
</protein>
<dbReference type="EMBL" id="FQXB01000002">
    <property type="protein sequence ID" value="SHH06083.1"/>
    <property type="molecule type" value="Genomic_DNA"/>
</dbReference>
<reference evidence="1 2" key="1">
    <citation type="submission" date="2016-11" db="EMBL/GenBank/DDBJ databases">
        <authorList>
            <person name="Jaros S."/>
            <person name="Januszkiewicz K."/>
            <person name="Wedrychowicz H."/>
        </authorList>
    </citation>
    <scope>NUCLEOTIDE SEQUENCE [LARGE SCALE GENOMIC DNA]</scope>
    <source>
        <strain evidence="1 2">DSM 28715</strain>
    </source>
</reference>
<organism evidence="1 2">
    <name type="scientific">Cognatiyoonia sediminum</name>
    <dbReference type="NCBI Taxonomy" id="1508389"/>
    <lineage>
        <taxon>Bacteria</taxon>
        <taxon>Pseudomonadati</taxon>
        <taxon>Pseudomonadota</taxon>
        <taxon>Alphaproteobacteria</taxon>
        <taxon>Rhodobacterales</taxon>
        <taxon>Paracoccaceae</taxon>
        <taxon>Cognatiyoonia</taxon>
    </lineage>
</organism>
<name>A0A1M5PXU8_9RHOB</name>
<accession>A0A1M5PXU8</accession>
<dbReference type="Proteomes" id="UP000184074">
    <property type="component" value="Unassembled WGS sequence"/>
</dbReference>
<keyword evidence="2" id="KW-1185">Reference proteome</keyword>
<dbReference type="STRING" id="1508389.SAMN05444003_1887"/>
<evidence type="ECO:0000313" key="1">
    <source>
        <dbReference type="EMBL" id="SHH06083.1"/>
    </source>
</evidence>
<evidence type="ECO:0000313" key="2">
    <source>
        <dbReference type="Proteomes" id="UP000184074"/>
    </source>
</evidence>
<proteinExistence type="predicted"/>
<gene>
    <name evidence="1" type="ORF">SAMN05444003_1887</name>
</gene>
<dbReference type="RefSeq" id="WP_207548139.1">
    <property type="nucleotide sequence ID" value="NZ_FQXB01000002.1"/>
</dbReference>
<sequence length="205" mass="22035">MKRRAFLLGLPAAGLMGCAVSTVRAPDAVIRQAAFVGTGPKSLTLYTMKNVRSGSGAHSSLLIDASQRVMFDPAGSFSQELIPERDDVLFGMSPRLEAYYASYHARSSFFVISQKKVVSPEVAEMALGLALSNGAVSQAFCTQATSSIISRLPGFESIRTTFFPNNLSDAFGRLPGVETREYRENDSDDKSIAAAQIDAQIRAGQ</sequence>
<dbReference type="PROSITE" id="PS51257">
    <property type="entry name" value="PROKAR_LIPOPROTEIN"/>
    <property type="match status" value="1"/>
</dbReference>
<evidence type="ECO:0008006" key="3">
    <source>
        <dbReference type="Google" id="ProtNLM"/>
    </source>
</evidence>
<dbReference type="AlphaFoldDB" id="A0A1M5PXU8"/>